<dbReference type="EMBL" id="JAJEKE010000026">
    <property type="protein sequence ID" value="MCQ1531638.1"/>
    <property type="molecule type" value="Genomic_DNA"/>
</dbReference>
<organism evidence="1 2">
    <name type="scientific">Lutispora saccharofermentans</name>
    <dbReference type="NCBI Taxonomy" id="3024236"/>
    <lineage>
        <taxon>Bacteria</taxon>
        <taxon>Bacillati</taxon>
        <taxon>Bacillota</taxon>
        <taxon>Clostridia</taxon>
        <taxon>Lutisporales</taxon>
        <taxon>Lutisporaceae</taxon>
        <taxon>Lutispora</taxon>
    </lineage>
</organism>
<evidence type="ECO:0000313" key="2">
    <source>
        <dbReference type="Proteomes" id="UP001651880"/>
    </source>
</evidence>
<name>A0ABT1NK50_9FIRM</name>
<comment type="caution">
    <text evidence="1">The sequence shown here is derived from an EMBL/GenBank/DDBJ whole genome shotgun (WGS) entry which is preliminary data.</text>
</comment>
<reference evidence="1 2" key="1">
    <citation type="submission" date="2021-10" db="EMBL/GenBank/DDBJ databases">
        <title>Lutispora strain m25 sp. nov., a thermophilic, non-spore-forming bacterium isolated from a lab-scale methanogenic bioreactor digesting anaerobic sludge.</title>
        <authorList>
            <person name="El Houari A."/>
            <person name="Mcdonald J."/>
        </authorList>
    </citation>
    <scope>NUCLEOTIDE SEQUENCE [LARGE SCALE GENOMIC DNA]</scope>
    <source>
        <strain evidence="2">m25</strain>
    </source>
</reference>
<gene>
    <name evidence="1" type="ORF">LJD61_19155</name>
</gene>
<dbReference type="RefSeq" id="WP_255229194.1">
    <property type="nucleotide sequence ID" value="NZ_JAJEKE010000026.1"/>
</dbReference>
<dbReference type="Proteomes" id="UP001651880">
    <property type="component" value="Unassembled WGS sequence"/>
</dbReference>
<sequence>MDRSKKIIATILCVFMIANVWTTMSLKKQVKNLQNEIGRMHSNLSNTVMNTGQGINNLRDDLVSKIEKGESLLSCFETEAEYKNGQLVFTVKVAPKEKRTDEIIFLSLGGEKKETISVNGLEYTAAFALKMPQKIIPTVSFESSTGVRQEVLPEIYPDELLSLGYESSWEMESNSLENNNEMFMLKIYTLNENSRSLLSETPAATIVIQDLFTDAEIGRKKIQLTESKTLGFISFNADLSEYQKKKDAFTIWIEIKTEGGIFYREQVASFNYEGEHSSGTSSGTGVLYPVW</sequence>
<evidence type="ECO:0000313" key="1">
    <source>
        <dbReference type="EMBL" id="MCQ1531638.1"/>
    </source>
</evidence>
<proteinExistence type="predicted"/>
<keyword evidence="2" id="KW-1185">Reference proteome</keyword>
<protein>
    <submittedName>
        <fullName evidence="1">Uncharacterized protein</fullName>
    </submittedName>
</protein>
<accession>A0ABT1NK50</accession>